<protein>
    <submittedName>
        <fullName evidence="1">Uncharacterized protein</fullName>
    </submittedName>
</protein>
<accession>A0A840Y3J0</accession>
<dbReference type="EMBL" id="JACIJD010000016">
    <property type="protein sequence ID" value="MBB5695285.1"/>
    <property type="molecule type" value="Genomic_DNA"/>
</dbReference>
<organism evidence="1 2">
    <name type="scientific">Muricoccus pecuniae</name>
    <dbReference type="NCBI Taxonomy" id="693023"/>
    <lineage>
        <taxon>Bacteria</taxon>
        <taxon>Pseudomonadati</taxon>
        <taxon>Pseudomonadota</taxon>
        <taxon>Alphaproteobacteria</taxon>
        <taxon>Acetobacterales</taxon>
        <taxon>Roseomonadaceae</taxon>
        <taxon>Muricoccus</taxon>
    </lineage>
</organism>
<dbReference type="AlphaFoldDB" id="A0A840Y3J0"/>
<comment type="caution">
    <text evidence="1">The sequence shown here is derived from an EMBL/GenBank/DDBJ whole genome shotgun (WGS) entry which is preliminary data.</text>
</comment>
<dbReference type="Proteomes" id="UP000580654">
    <property type="component" value="Unassembled WGS sequence"/>
</dbReference>
<keyword evidence="2" id="KW-1185">Reference proteome</keyword>
<evidence type="ECO:0000313" key="1">
    <source>
        <dbReference type="EMBL" id="MBB5695285.1"/>
    </source>
</evidence>
<sequence>MLGEILGGLTDPMRAEEILLFVGQPGMRERVEEAAAKDGVPVGALVASKVRHLVDHGDEEVWLDLVGAMAGSPQPAAAAVERVLARAFPDPVRVRLTRRAS</sequence>
<name>A0A840Y3J0_9PROT</name>
<reference evidence="1 2" key="1">
    <citation type="submission" date="2020-08" db="EMBL/GenBank/DDBJ databases">
        <title>Genomic Encyclopedia of Type Strains, Phase IV (KMG-IV): sequencing the most valuable type-strain genomes for metagenomic binning, comparative biology and taxonomic classification.</title>
        <authorList>
            <person name="Goeker M."/>
        </authorList>
    </citation>
    <scope>NUCLEOTIDE SEQUENCE [LARGE SCALE GENOMIC DNA]</scope>
    <source>
        <strain evidence="1 2">DSM 25622</strain>
    </source>
</reference>
<dbReference type="RefSeq" id="WP_184520492.1">
    <property type="nucleotide sequence ID" value="NZ_JACIJD010000016.1"/>
</dbReference>
<proteinExistence type="predicted"/>
<gene>
    <name evidence="1" type="ORF">FHS87_003340</name>
</gene>
<evidence type="ECO:0000313" key="2">
    <source>
        <dbReference type="Proteomes" id="UP000580654"/>
    </source>
</evidence>